<evidence type="ECO:0000256" key="1">
    <source>
        <dbReference type="SAM" id="Coils"/>
    </source>
</evidence>
<feature type="coiled-coil region" evidence="1">
    <location>
        <begin position="291"/>
        <end position="318"/>
    </location>
</feature>
<evidence type="ECO:0000313" key="3">
    <source>
        <dbReference type="Proteomes" id="UP000549882"/>
    </source>
</evidence>
<protein>
    <submittedName>
        <fullName evidence="2">Uncharacterized protein</fullName>
    </submittedName>
</protein>
<dbReference type="EMBL" id="JACHBI010000003">
    <property type="protein sequence ID" value="MBB5573540.1"/>
    <property type="molecule type" value="Genomic_DNA"/>
</dbReference>
<accession>A0A7W8XQJ2</accession>
<sequence>MNSIVIARYKESLDWVLNIPDDFEVYIYNKGEPISDPLIIDRADHIIDRQNVGRESETYIHHMLTVPRDADSFTVFSQGDPFTHSPDFLPLLENWRQWDSLQPLTWQWQADHNIPPASLLADYERRLGGRLRVRPERFSLSSWGPPDFVDEGALGTSRDYCAFHGNPPEGENVASDFLRKCGLDELADKARAHSFGVFTYGAIFAVRNNLIAKWPRKSLEITYQATLGMPVYGYMLERMWLHFFGAEFDVPVAPKVTLEQPLPRQAPMELGYPKAAPSTVDPNDDIISVQVEELSDKVEKLRIEISELRETVKVQRLSASARH</sequence>
<keyword evidence="1" id="KW-0175">Coiled coil</keyword>
<dbReference type="Proteomes" id="UP000549882">
    <property type="component" value="Unassembled WGS sequence"/>
</dbReference>
<proteinExistence type="predicted"/>
<gene>
    <name evidence="2" type="ORF">GGD50_002153</name>
</gene>
<keyword evidence="3" id="KW-1185">Reference proteome</keyword>
<organism evidence="2 3">
    <name type="scientific">Rhizobium paranaense</name>
    <dbReference type="NCBI Taxonomy" id="1650438"/>
    <lineage>
        <taxon>Bacteria</taxon>
        <taxon>Pseudomonadati</taxon>
        <taxon>Pseudomonadota</taxon>
        <taxon>Alphaproteobacteria</taxon>
        <taxon>Hyphomicrobiales</taxon>
        <taxon>Rhizobiaceae</taxon>
        <taxon>Rhizobium/Agrobacterium group</taxon>
        <taxon>Rhizobium</taxon>
    </lineage>
</organism>
<reference evidence="2 3" key="1">
    <citation type="submission" date="2020-08" db="EMBL/GenBank/DDBJ databases">
        <title>Genomic Encyclopedia of Type Strains, Phase IV (KMG-V): Genome sequencing to study the core and pangenomes of soil and plant-associated prokaryotes.</title>
        <authorList>
            <person name="Whitman W."/>
        </authorList>
    </citation>
    <scope>NUCLEOTIDE SEQUENCE [LARGE SCALE GENOMIC DNA]</scope>
    <source>
        <strain evidence="2 3">SEMIA 4064</strain>
    </source>
</reference>
<comment type="caution">
    <text evidence="2">The sequence shown here is derived from an EMBL/GenBank/DDBJ whole genome shotgun (WGS) entry which is preliminary data.</text>
</comment>
<name>A0A7W8XQJ2_9HYPH</name>
<dbReference type="RefSeq" id="WP_107108349.1">
    <property type="nucleotide sequence ID" value="NZ_JACHBI010000003.1"/>
</dbReference>
<evidence type="ECO:0000313" key="2">
    <source>
        <dbReference type="EMBL" id="MBB5573540.1"/>
    </source>
</evidence>
<dbReference type="AlphaFoldDB" id="A0A7W8XQJ2"/>